<dbReference type="EMBL" id="FMZF01000003">
    <property type="protein sequence ID" value="SDC77911.1"/>
    <property type="molecule type" value="Genomic_DNA"/>
</dbReference>
<keyword evidence="1 5" id="KW-0489">Methyltransferase</keyword>
<dbReference type="Gene3D" id="3.90.120.10">
    <property type="entry name" value="DNA Methylase, subunit A, domain 2"/>
    <property type="match status" value="1"/>
</dbReference>
<dbReference type="STRING" id="1190417.SAMN05660690_2513"/>
<dbReference type="GO" id="GO:0003886">
    <property type="term" value="F:DNA (cytosine-5-)-methyltransferase activity"/>
    <property type="evidence" value="ECO:0007669"/>
    <property type="project" value="UniProtKB-EC"/>
</dbReference>
<dbReference type="PRINTS" id="PR00105">
    <property type="entry name" value="C5METTRFRASE"/>
</dbReference>
<evidence type="ECO:0000256" key="1">
    <source>
        <dbReference type="ARBA" id="ARBA00022603"/>
    </source>
</evidence>
<dbReference type="SUPFAM" id="SSF53335">
    <property type="entry name" value="S-adenosyl-L-methionine-dependent methyltransferases"/>
    <property type="match status" value="1"/>
</dbReference>
<evidence type="ECO:0000256" key="2">
    <source>
        <dbReference type="ARBA" id="ARBA00022679"/>
    </source>
</evidence>
<dbReference type="RefSeq" id="WP_091366166.1">
    <property type="nucleotide sequence ID" value="NZ_FMZF01000003.1"/>
</dbReference>
<organism evidence="8 9">
    <name type="scientific">Geodermatophilus telluris</name>
    <dbReference type="NCBI Taxonomy" id="1190417"/>
    <lineage>
        <taxon>Bacteria</taxon>
        <taxon>Bacillati</taxon>
        <taxon>Actinomycetota</taxon>
        <taxon>Actinomycetes</taxon>
        <taxon>Geodermatophilales</taxon>
        <taxon>Geodermatophilaceae</taxon>
        <taxon>Geodermatophilus</taxon>
    </lineage>
</organism>
<dbReference type="PANTHER" id="PTHR10629">
    <property type="entry name" value="CYTOSINE-SPECIFIC METHYLTRANSFERASE"/>
    <property type="match status" value="1"/>
</dbReference>
<dbReference type="GO" id="GO:0032259">
    <property type="term" value="P:methylation"/>
    <property type="evidence" value="ECO:0007669"/>
    <property type="project" value="UniProtKB-KW"/>
</dbReference>
<comment type="similarity">
    <text evidence="5 6">Belongs to the class I-like SAM-binding methyltransferase superfamily. C5-methyltransferase family.</text>
</comment>
<dbReference type="PROSITE" id="PS00095">
    <property type="entry name" value="C5_MTASE_2"/>
    <property type="match status" value="1"/>
</dbReference>
<keyword evidence="9" id="KW-1185">Reference proteome</keyword>
<dbReference type="PANTHER" id="PTHR10629:SF52">
    <property type="entry name" value="DNA (CYTOSINE-5)-METHYLTRANSFERASE 1"/>
    <property type="match status" value="1"/>
</dbReference>
<evidence type="ECO:0000256" key="7">
    <source>
        <dbReference type="RuleBase" id="RU000417"/>
    </source>
</evidence>
<name>A0A1G6PD44_9ACTN</name>
<dbReference type="InterPro" id="IPR029063">
    <property type="entry name" value="SAM-dependent_MTases_sf"/>
</dbReference>
<dbReference type="GO" id="GO:0009307">
    <property type="term" value="P:DNA restriction-modification system"/>
    <property type="evidence" value="ECO:0007669"/>
    <property type="project" value="UniProtKB-KW"/>
</dbReference>
<feature type="active site" evidence="5">
    <location>
        <position position="78"/>
    </location>
</feature>
<dbReference type="NCBIfam" id="TIGR00675">
    <property type="entry name" value="dcm"/>
    <property type="match status" value="1"/>
</dbReference>
<evidence type="ECO:0000256" key="5">
    <source>
        <dbReference type="PROSITE-ProRule" id="PRU01016"/>
    </source>
</evidence>
<dbReference type="AlphaFoldDB" id="A0A1G6PD44"/>
<evidence type="ECO:0000313" key="8">
    <source>
        <dbReference type="EMBL" id="SDC77911.1"/>
    </source>
</evidence>
<sequence length="379" mass="41802">MRGNRFTLLDLFAGCGGMTRGFLDQGGFDSVGAVEIDRAAAATYAANFDPSGDHTFAGDIAGFTDVPEVDVVIGGPPCQGFSALGQRDPNDLRNQLWRQFVRIVRESDARMFVFENVDRFARTPEFVLLRVAAGDGGELADFRTQVFRLNAADFGTPQKRIRTIVVGSRIGPVADPVQTHAKAPVGELSRWRSLREAFLEGPVLLEPEVRKVWLPESTVDFQGKSVEGAFKLHDLHLTRHYDLTSEIRYAHIAPGQSRFHLPDELQYPCWRRHTKGAGDVLGRLEWDKPAVTMRTEFFRPEKGRFLHPQWENGGVQINRALTHAEAAVVQGFDERHVWCGSKAAIARQIGNAVPPPLAEAVARVVAGRLDAVGDAAGLD</sequence>
<keyword evidence="3 5" id="KW-0949">S-adenosyl-L-methionine</keyword>
<dbReference type="EC" id="2.1.1.37" evidence="7"/>
<accession>A0A1G6PD44</accession>
<keyword evidence="4" id="KW-0680">Restriction system</keyword>
<dbReference type="Proteomes" id="UP000199416">
    <property type="component" value="Unassembled WGS sequence"/>
</dbReference>
<evidence type="ECO:0000256" key="3">
    <source>
        <dbReference type="ARBA" id="ARBA00022691"/>
    </source>
</evidence>
<dbReference type="InterPro" id="IPR050390">
    <property type="entry name" value="C5-Methyltransferase"/>
</dbReference>
<protein>
    <recommendedName>
        <fullName evidence="7">Cytosine-specific methyltransferase</fullName>
        <ecNumber evidence="7">2.1.1.37</ecNumber>
    </recommendedName>
</protein>
<evidence type="ECO:0000256" key="4">
    <source>
        <dbReference type="ARBA" id="ARBA00022747"/>
    </source>
</evidence>
<dbReference type="Pfam" id="PF00145">
    <property type="entry name" value="DNA_methylase"/>
    <property type="match status" value="1"/>
</dbReference>
<proteinExistence type="inferred from homology"/>
<dbReference type="OrthoDB" id="9813719at2"/>
<keyword evidence="2 5" id="KW-0808">Transferase</keyword>
<comment type="catalytic activity">
    <reaction evidence="7">
        <text>a 2'-deoxycytidine in DNA + S-adenosyl-L-methionine = a 5-methyl-2'-deoxycytidine in DNA + S-adenosyl-L-homocysteine + H(+)</text>
        <dbReference type="Rhea" id="RHEA:13681"/>
        <dbReference type="Rhea" id="RHEA-COMP:11369"/>
        <dbReference type="Rhea" id="RHEA-COMP:11370"/>
        <dbReference type="ChEBI" id="CHEBI:15378"/>
        <dbReference type="ChEBI" id="CHEBI:57856"/>
        <dbReference type="ChEBI" id="CHEBI:59789"/>
        <dbReference type="ChEBI" id="CHEBI:85452"/>
        <dbReference type="ChEBI" id="CHEBI:85454"/>
        <dbReference type="EC" id="2.1.1.37"/>
    </reaction>
</comment>
<dbReference type="Gene3D" id="3.40.50.150">
    <property type="entry name" value="Vaccinia Virus protein VP39"/>
    <property type="match status" value="1"/>
</dbReference>
<dbReference type="InterPro" id="IPR031303">
    <property type="entry name" value="C5_meth_CS"/>
</dbReference>
<dbReference type="InterPro" id="IPR001525">
    <property type="entry name" value="C5_MeTfrase"/>
</dbReference>
<evidence type="ECO:0000313" key="9">
    <source>
        <dbReference type="Proteomes" id="UP000199416"/>
    </source>
</evidence>
<dbReference type="PROSITE" id="PS00094">
    <property type="entry name" value="C5_MTASE_1"/>
    <property type="match status" value="1"/>
</dbReference>
<dbReference type="InterPro" id="IPR018117">
    <property type="entry name" value="C5_DNA_meth_AS"/>
</dbReference>
<gene>
    <name evidence="8" type="ORF">SAMN05660690_2513</name>
</gene>
<evidence type="ECO:0000256" key="6">
    <source>
        <dbReference type="RuleBase" id="RU000416"/>
    </source>
</evidence>
<reference evidence="9" key="1">
    <citation type="submission" date="2016-10" db="EMBL/GenBank/DDBJ databases">
        <authorList>
            <person name="Varghese N."/>
            <person name="Submissions S."/>
        </authorList>
    </citation>
    <scope>NUCLEOTIDE SEQUENCE [LARGE SCALE GENOMIC DNA]</scope>
    <source>
        <strain evidence="9">DSM 45421</strain>
    </source>
</reference>
<dbReference type="PROSITE" id="PS51679">
    <property type="entry name" value="SAM_MT_C5"/>
    <property type="match status" value="1"/>
</dbReference>